<keyword evidence="3" id="KW-0326">Glycosidase</keyword>
<dbReference type="GO" id="GO:0006080">
    <property type="term" value="P:substituted mannan metabolic process"/>
    <property type="evidence" value="ECO:0007669"/>
    <property type="project" value="InterPro"/>
</dbReference>
<keyword evidence="2" id="KW-0378">Hydrolase</keyword>
<dbReference type="InterPro" id="IPR017853">
    <property type="entry name" value="GH"/>
</dbReference>
<evidence type="ECO:0000256" key="4">
    <source>
        <dbReference type="PROSITE-ProRule" id="PRU01100"/>
    </source>
</evidence>
<evidence type="ECO:0000313" key="6">
    <source>
        <dbReference type="EMBL" id="EGG10145.1"/>
    </source>
</evidence>
<comment type="caution">
    <text evidence="4">Lacks conserved residue(s) required for the propagation of feature annotation.</text>
</comment>
<dbReference type="AlphaFoldDB" id="F4RBQ5"/>
<dbReference type="GeneID" id="18929575"/>
<dbReference type="SUPFAM" id="SSF51445">
    <property type="entry name" value="(Trans)glycosidases"/>
    <property type="match status" value="1"/>
</dbReference>
<evidence type="ECO:0000256" key="1">
    <source>
        <dbReference type="ARBA" id="ARBA00007754"/>
    </source>
</evidence>
<proteinExistence type="inferred from homology"/>
<accession>F4RBQ5</accession>
<feature type="domain" description="GH26" evidence="5">
    <location>
        <begin position="1"/>
        <end position="160"/>
    </location>
</feature>
<dbReference type="VEuPathDB" id="FungiDB:MELLADRAFT_60617"/>
<organism evidence="7">
    <name type="scientific">Melampsora larici-populina (strain 98AG31 / pathotype 3-4-7)</name>
    <name type="common">Poplar leaf rust fungus</name>
    <dbReference type="NCBI Taxonomy" id="747676"/>
    <lineage>
        <taxon>Eukaryota</taxon>
        <taxon>Fungi</taxon>
        <taxon>Dikarya</taxon>
        <taxon>Basidiomycota</taxon>
        <taxon>Pucciniomycotina</taxon>
        <taxon>Pucciniomycetes</taxon>
        <taxon>Pucciniales</taxon>
        <taxon>Melampsoraceae</taxon>
        <taxon>Melampsora</taxon>
    </lineage>
</organism>
<dbReference type="InParanoid" id="F4RBQ5"/>
<dbReference type="PANTHER" id="PTHR40079:SF6">
    <property type="entry name" value="GH26 DOMAIN-CONTAINING PROTEIN"/>
    <property type="match status" value="1"/>
</dbReference>
<dbReference type="STRING" id="747676.F4RBQ5"/>
<comment type="similarity">
    <text evidence="1 4">Belongs to the glycosyl hydrolase 26 family.</text>
</comment>
<evidence type="ECO:0000256" key="3">
    <source>
        <dbReference type="ARBA" id="ARBA00023295"/>
    </source>
</evidence>
<dbReference type="Gene3D" id="3.20.20.80">
    <property type="entry name" value="Glycosidases"/>
    <property type="match status" value="1"/>
</dbReference>
<evidence type="ECO:0000259" key="5">
    <source>
        <dbReference type="PROSITE" id="PS51764"/>
    </source>
</evidence>
<dbReference type="OrthoDB" id="428177at2759"/>
<reference evidence="7" key="1">
    <citation type="journal article" date="2011" name="Proc. Natl. Acad. Sci. U.S.A.">
        <title>Obligate biotrophy features unraveled by the genomic analysis of rust fungi.</title>
        <authorList>
            <person name="Duplessis S."/>
            <person name="Cuomo C.A."/>
            <person name="Lin Y.-C."/>
            <person name="Aerts A."/>
            <person name="Tisserant E."/>
            <person name="Veneault-Fourrey C."/>
            <person name="Joly D.L."/>
            <person name="Hacquard S."/>
            <person name="Amselem J."/>
            <person name="Cantarel B.L."/>
            <person name="Chiu R."/>
            <person name="Coutinho P.M."/>
            <person name="Feau N."/>
            <person name="Field M."/>
            <person name="Frey P."/>
            <person name="Gelhaye E."/>
            <person name="Goldberg J."/>
            <person name="Grabherr M.G."/>
            <person name="Kodira C.D."/>
            <person name="Kohler A."/>
            <person name="Kuees U."/>
            <person name="Lindquist E.A."/>
            <person name="Lucas S.M."/>
            <person name="Mago R."/>
            <person name="Mauceli E."/>
            <person name="Morin E."/>
            <person name="Murat C."/>
            <person name="Pangilinan J.L."/>
            <person name="Park R."/>
            <person name="Pearson M."/>
            <person name="Quesneville H."/>
            <person name="Rouhier N."/>
            <person name="Sakthikumar S."/>
            <person name="Salamov A.A."/>
            <person name="Schmutz J."/>
            <person name="Selles B."/>
            <person name="Shapiro H."/>
            <person name="Tanguay P."/>
            <person name="Tuskan G.A."/>
            <person name="Henrissat B."/>
            <person name="Van de Peer Y."/>
            <person name="Rouze P."/>
            <person name="Ellis J.G."/>
            <person name="Dodds P.N."/>
            <person name="Schein J.E."/>
            <person name="Zhong S."/>
            <person name="Hamelin R.C."/>
            <person name="Grigoriev I.V."/>
            <person name="Szabo L.J."/>
            <person name="Martin F."/>
        </authorList>
    </citation>
    <scope>NUCLEOTIDE SEQUENCE [LARGE SCALE GENOMIC DNA]</scope>
    <source>
        <strain evidence="7">98AG31 / pathotype 3-4-7</strain>
    </source>
</reference>
<dbReference type="KEGG" id="mlr:MELLADRAFT_60617"/>
<dbReference type="Proteomes" id="UP000001072">
    <property type="component" value="Unassembled WGS sequence"/>
</dbReference>
<dbReference type="InterPro" id="IPR000805">
    <property type="entry name" value="Glyco_hydro_26"/>
</dbReference>
<dbReference type="PANTHER" id="PTHR40079">
    <property type="entry name" value="MANNAN ENDO-1,4-BETA-MANNOSIDASE E-RELATED"/>
    <property type="match status" value="1"/>
</dbReference>
<keyword evidence="7" id="KW-1185">Reference proteome</keyword>
<evidence type="ECO:0000256" key="2">
    <source>
        <dbReference type="ARBA" id="ARBA00022801"/>
    </source>
</evidence>
<dbReference type="GO" id="GO:0016985">
    <property type="term" value="F:mannan endo-1,4-beta-mannosidase activity"/>
    <property type="evidence" value="ECO:0007669"/>
    <property type="project" value="InterPro"/>
</dbReference>
<dbReference type="PROSITE" id="PS51764">
    <property type="entry name" value="GH26"/>
    <property type="match status" value="1"/>
</dbReference>
<protein>
    <recommendedName>
        <fullName evidence="5">GH26 domain-containing protein</fullName>
    </recommendedName>
</protein>
<dbReference type="HOGENOM" id="CLU_1360692_0_0_1"/>
<sequence>MSTPSEIDLMWAPNSKFGHVDAVHGGYNQYWPGAHYVDIVGLSFYHYGGHARLNVVPQPGEALETMKYFADLFSIPNEYKPFVLAETGASYTRSKETGEPASGGASDYDIKYQWVQQVLSKEVAQAIPTLKALSWFEVKKNENAAGDTPIKSEDFRLFMGEGDIGKDTADFVASTDF</sequence>
<name>F4RBQ5_MELLP</name>
<dbReference type="EMBL" id="GL883095">
    <property type="protein sequence ID" value="EGG10145.1"/>
    <property type="molecule type" value="Genomic_DNA"/>
</dbReference>
<dbReference type="RefSeq" id="XP_007406446.1">
    <property type="nucleotide sequence ID" value="XM_007406384.1"/>
</dbReference>
<gene>
    <name evidence="6" type="ORF">MELLADRAFT_60617</name>
</gene>
<evidence type="ECO:0000313" key="7">
    <source>
        <dbReference type="Proteomes" id="UP000001072"/>
    </source>
</evidence>
<dbReference type="InterPro" id="IPR022790">
    <property type="entry name" value="GH26_dom"/>
</dbReference>